<organism evidence="1">
    <name type="scientific">hydrothermal vent metagenome</name>
    <dbReference type="NCBI Taxonomy" id="652676"/>
    <lineage>
        <taxon>unclassified sequences</taxon>
        <taxon>metagenomes</taxon>
        <taxon>ecological metagenomes</taxon>
    </lineage>
</organism>
<dbReference type="InterPro" id="IPR023614">
    <property type="entry name" value="Porin_dom_sf"/>
</dbReference>
<name>A0A3B0X0I4_9ZZZZ</name>
<gene>
    <name evidence="1" type="ORF">MNBD_GAMMA05-223</name>
</gene>
<dbReference type="EMBL" id="UOFE01000046">
    <property type="protein sequence ID" value="VAW55049.1"/>
    <property type="molecule type" value="Genomic_DNA"/>
</dbReference>
<reference evidence="1" key="1">
    <citation type="submission" date="2018-06" db="EMBL/GenBank/DDBJ databases">
        <authorList>
            <person name="Zhirakovskaya E."/>
        </authorList>
    </citation>
    <scope>NUCLEOTIDE SEQUENCE</scope>
</reference>
<accession>A0A3B0X0I4</accession>
<dbReference type="Gene3D" id="2.40.160.10">
    <property type="entry name" value="Porin"/>
    <property type="match status" value="1"/>
</dbReference>
<evidence type="ECO:0000313" key="1">
    <source>
        <dbReference type="EMBL" id="VAW55049.1"/>
    </source>
</evidence>
<protein>
    <submittedName>
        <fullName evidence="1">Uncharacterized protein</fullName>
    </submittedName>
</protein>
<proteinExistence type="predicted"/>
<dbReference type="AlphaFoldDB" id="A0A3B0X0I4"/>
<sequence>MIKIVSVTVIVGQLLFSKIAIASGWTPELDLPRVKQPMETLRISIPEDVSIETLQTLALELDNIDVTAMVTREGGFAVFTPVQPMGWGKHELRLVEYAEDGSIFEKGFWTFEVRTQSGIHESDFSADISLVATGRAADKNLGEPEPDSLTGQGGAALYGKVAGDEWEVTGNMDLIYNSQRELTPNNQELDMGEYLITGQYQSTQLKLGHHSISQTSLAMEGFQRRGVSASKGFSSINSAVTGFVLRTEQINGFEHGLGISDPDNTVYGIVMENQPISSNPELLYLSATYLSGESNTVGASVGASQADQKGETWSIVADSTMLDQQLRFRAEMASSKTDIVTADTADIDLIDAKGDAIAFLATYTPQSISADTTFFWNTGLEFSEVDSLFNSIANPNLPNDKTLQRLFFNADWSGISAQLSAAKETDNVDNDETRPEIETKHNQLLLNYSLTQLPQPGSFFDVTGLPSFSFQWSNTTQEQIKAASINTIFITEGLDIENDTYRLGADFNKTALSWGLAYSESDQKDKVNTTRSSTTTGTDIHASYQVSQYFTIAPSIISNDTEFASDNSNFETDIISVMAQLYLTDKLGGQINLNQSNSTSDSLISPQDTETSTISFQFNWNWIQPKNNHPGFDVSISGTYQDAQNKIITANDLVAYQVFVNLAMSLPVSLR</sequence>